<keyword evidence="9 14" id="KW-0472">Membrane</keyword>
<evidence type="ECO:0000256" key="14">
    <source>
        <dbReference type="SAM" id="Phobius"/>
    </source>
</evidence>
<dbReference type="eggNOG" id="KOG2898">
    <property type="taxonomic scope" value="Eukaryota"/>
</dbReference>
<dbReference type="InParanoid" id="A0A0D2UI80"/>
<protein>
    <submittedName>
        <fullName evidence="16">Lysophosphatidic acid acyltransferase</fullName>
    </submittedName>
</protein>
<keyword evidence="7 14" id="KW-1133">Transmembrane helix</keyword>
<accession>A0A0D2UI80</accession>
<feature type="transmembrane region" description="Helical" evidence="14">
    <location>
        <begin position="237"/>
        <end position="257"/>
    </location>
</feature>
<evidence type="ECO:0000256" key="11">
    <source>
        <dbReference type="ARBA" id="ARBA00023264"/>
    </source>
</evidence>
<proteinExistence type="inferred from homology"/>
<organism evidence="16 17">
    <name type="scientific">Capsaspora owczarzaki (strain ATCC 30864)</name>
    <dbReference type="NCBI Taxonomy" id="595528"/>
    <lineage>
        <taxon>Eukaryota</taxon>
        <taxon>Filasterea</taxon>
        <taxon>Capsaspora</taxon>
    </lineage>
</organism>
<gene>
    <name evidence="16" type="ORF">CAOG_005408</name>
</gene>
<dbReference type="InterPro" id="IPR045252">
    <property type="entry name" value="LPCAT1-like"/>
</dbReference>
<keyword evidence="8" id="KW-0443">Lipid metabolism</keyword>
<dbReference type="EMBL" id="KE346368">
    <property type="protein sequence ID" value="KJE94836.1"/>
    <property type="molecule type" value="Genomic_DNA"/>
</dbReference>
<evidence type="ECO:0000256" key="12">
    <source>
        <dbReference type="ARBA" id="ARBA00023315"/>
    </source>
</evidence>
<comment type="similarity">
    <text evidence="3">Belongs to the 1-acyl-sn-glycerol-3-phosphate acyltransferase family.</text>
</comment>
<keyword evidence="4" id="KW-0444">Lipid biosynthesis</keyword>
<dbReference type="SUPFAM" id="SSF69593">
    <property type="entry name" value="Glycerol-3-phosphate (1)-acyltransferase"/>
    <property type="match status" value="1"/>
</dbReference>
<evidence type="ECO:0000256" key="10">
    <source>
        <dbReference type="ARBA" id="ARBA00023209"/>
    </source>
</evidence>
<keyword evidence="12 16" id="KW-0012">Acyltransferase</keyword>
<feature type="transmembrane region" description="Helical" evidence="14">
    <location>
        <begin position="181"/>
        <end position="199"/>
    </location>
</feature>
<dbReference type="STRING" id="595528.A0A0D2UI80"/>
<evidence type="ECO:0000256" key="4">
    <source>
        <dbReference type="ARBA" id="ARBA00022516"/>
    </source>
</evidence>
<feature type="domain" description="Phospholipid/glycerol acyltransferase" evidence="15">
    <location>
        <begin position="266"/>
        <end position="377"/>
    </location>
</feature>
<evidence type="ECO:0000256" key="13">
    <source>
        <dbReference type="SAM" id="MobiDB-lite"/>
    </source>
</evidence>
<evidence type="ECO:0000256" key="3">
    <source>
        <dbReference type="ARBA" id="ARBA00008655"/>
    </source>
</evidence>
<dbReference type="InterPro" id="IPR002123">
    <property type="entry name" value="Plipid/glycerol_acylTrfase"/>
</dbReference>
<feature type="compositionally biased region" description="Low complexity" evidence="13">
    <location>
        <begin position="15"/>
        <end position="45"/>
    </location>
</feature>
<dbReference type="PhylomeDB" id="A0A0D2UI80"/>
<dbReference type="OrthoDB" id="10051137at2759"/>
<keyword evidence="10" id="KW-0594">Phospholipid biosynthesis</keyword>
<evidence type="ECO:0000256" key="1">
    <source>
        <dbReference type="ARBA" id="ARBA00004370"/>
    </source>
</evidence>
<dbReference type="AlphaFoldDB" id="A0A0D2UI80"/>
<dbReference type="GO" id="GO:0004366">
    <property type="term" value="F:glycerol-3-phosphate O-acyltransferase activity"/>
    <property type="evidence" value="ECO:0007669"/>
    <property type="project" value="TreeGrafter"/>
</dbReference>
<sequence>MSRGASSATLLPPGDASDSASSVSSSSSTTTPPASTTTNTNTNTTMTALVDAPAGGLYIPRVESSLHQFADSEPQLVVSEVRTPSNFVEEKMAKNSSWGIGDAFSRPTAAEEKDAIQRKYEELISEEFRLQLTRENNPSYKRKTQFGFLDLAPLARNAVQCLVQDDFTKCFESARRDPWNWNFYLFPIYYLGVFFRYFILFPIRLICLIMGFVLFALVMPLTFLLPEARRSRYQQKCVQLLATVFAMSWTAVIRYHGTPPPRRANQIFVANHTSLIDVIVLMQERPYSIVGQQHVGVVAFCQKYVLGSMRNLWFDRMAAKDRATVASHLHEHIQDPTNPPLLLFPEGTCVNNEYVVMFKRGAFDLNATVIPIAIKYNKIFVDAFWNSRIQSFPQHLFRLMTSWCVVADVWFLEPQTKLPTESSTQFASRVKELICKQAGLVSVAWDGYLKHVKPNVRDKEARQKIFAHNLLFRFGMNPKPAPAAAVAPKAQATAATSSSSSRPADAHTGAWMSTDGDVLPAEDKKSL</sequence>
<comment type="subcellular location">
    <subcellularLocation>
        <location evidence="1">Membrane</location>
    </subcellularLocation>
</comment>
<keyword evidence="11" id="KW-1208">Phospholipid metabolism</keyword>
<dbReference type="RefSeq" id="XP_004346081.2">
    <property type="nucleotide sequence ID" value="XM_004346031.2"/>
</dbReference>
<feature type="transmembrane region" description="Helical" evidence="14">
    <location>
        <begin position="205"/>
        <end position="225"/>
    </location>
</feature>
<dbReference type="GO" id="GO:0019432">
    <property type="term" value="P:triglyceride biosynthetic process"/>
    <property type="evidence" value="ECO:0007669"/>
    <property type="project" value="TreeGrafter"/>
</dbReference>
<evidence type="ECO:0000256" key="9">
    <source>
        <dbReference type="ARBA" id="ARBA00023136"/>
    </source>
</evidence>
<evidence type="ECO:0000313" key="17">
    <source>
        <dbReference type="Proteomes" id="UP000008743"/>
    </source>
</evidence>
<dbReference type="GO" id="GO:0008654">
    <property type="term" value="P:phospholipid biosynthetic process"/>
    <property type="evidence" value="ECO:0007669"/>
    <property type="project" value="UniProtKB-KW"/>
</dbReference>
<dbReference type="PANTHER" id="PTHR23063:SF2">
    <property type="entry name" value="GLYCEROL-3-PHOSPHATE ACYLTRANSFERASE 4, ISOFORM D-RELATED"/>
    <property type="match status" value="1"/>
</dbReference>
<reference evidence="17" key="1">
    <citation type="submission" date="2011-02" db="EMBL/GenBank/DDBJ databases">
        <title>The Genome Sequence of Capsaspora owczarzaki ATCC 30864.</title>
        <authorList>
            <person name="Russ C."/>
            <person name="Cuomo C."/>
            <person name="Burger G."/>
            <person name="Gray M.W."/>
            <person name="Holland P.W.H."/>
            <person name="King N."/>
            <person name="Lang F.B.F."/>
            <person name="Roger A.J."/>
            <person name="Ruiz-Trillo I."/>
            <person name="Young S.K."/>
            <person name="Zeng Q."/>
            <person name="Gargeya S."/>
            <person name="Alvarado L."/>
            <person name="Berlin A."/>
            <person name="Chapman S.B."/>
            <person name="Chen Z."/>
            <person name="Freedman E."/>
            <person name="Gellesch M."/>
            <person name="Goldberg J."/>
            <person name="Griggs A."/>
            <person name="Gujja S."/>
            <person name="Heilman E."/>
            <person name="Heiman D."/>
            <person name="Howarth C."/>
            <person name="Mehta T."/>
            <person name="Neiman D."/>
            <person name="Pearson M."/>
            <person name="Roberts A."/>
            <person name="Saif S."/>
            <person name="Shea T."/>
            <person name="Shenoy N."/>
            <person name="Sisk P."/>
            <person name="Stolte C."/>
            <person name="Sykes S."/>
            <person name="White J."/>
            <person name="Yandava C."/>
            <person name="Haas B."/>
            <person name="Nusbaum C."/>
            <person name="Birren B."/>
        </authorList>
    </citation>
    <scope>NUCLEOTIDE SEQUENCE</scope>
    <source>
        <strain evidence="17">ATCC 30864</strain>
    </source>
</reference>
<evidence type="ECO:0000259" key="15">
    <source>
        <dbReference type="SMART" id="SM00563"/>
    </source>
</evidence>
<dbReference type="GO" id="GO:0016020">
    <property type="term" value="C:membrane"/>
    <property type="evidence" value="ECO:0007669"/>
    <property type="project" value="UniProtKB-SubCell"/>
</dbReference>
<dbReference type="Pfam" id="PF01553">
    <property type="entry name" value="Acyltransferase"/>
    <property type="match status" value="1"/>
</dbReference>
<evidence type="ECO:0000256" key="2">
    <source>
        <dbReference type="ARBA" id="ARBA00005189"/>
    </source>
</evidence>
<keyword evidence="17" id="KW-1185">Reference proteome</keyword>
<comment type="pathway">
    <text evidence="2">Lipid metabolism.</text>
</comment>
<evidence type="ECO:0000256" key="8">
    <source>
        <dbReference type="ARBA" id="ARBA00023098"/>
    </source>
</evidence>
<dbReference type="Proteomes" id="UP000008743">
    <property type="component" value="Unassembled WGS sequence"/>
</dbReference>
<name>A0A0D2UI80_CAPO3</name>
<dbReference type="PANTHER" id="PTHR23063">
    <property type="entry name" value="PHOSPHOLIPID ACYLTRANSFERASE"/>
    <property type="match status" value="1"/>
</dbReference>
<evidence type="ECO:0000256" key="6">
    <source>
        <dbReference type="ARBA" id="ARBA00022692"/>
    </source>
</evidence>
<keyword evidence="6 14" id="KW-0812">Transmembrane</keyword>
<feature type="region of interest" description="Disordered" evidence="13">
    <location>
        <begin position="1"/>
        <end position="45"/>
    </location>
</feature>
<evidence type="ECO:0000313" key="16">
    <source>
        <dbReference type="EMBL" id="KJE94836.1"/>
    </source>
</evidence>
<dbReference type="SMART" id="SM00563">
    <property type="entry name" value="PlsC"/>
    <property type="match status" value="1"/>
</dbReference>
<evidence type="ECO:0000256" key="7">
    <source>
        <dbReference type="ARBA" id="ARBA00022989"/>
    </source>
</evidence>
<dbReference type="GO" id="GO:0005783">
    <property type="term" value="C:endoplasmic reticulum"/>
    <property type="evidence" value="ECO:0007669"/>
    <property type="project" value="TreeGrafter"/>
</dbReference>
<feature type="compositionally biased region" description="Low complexity" evidence="13">
    <location>
        <begin position="483"/>
        <end position="503"/>
    </location>
</feature>
<feature type="region of interest" description="Disordered" evidence="13">
    <location>
        <begin position="483"/>
        <end position="527"/>
    </location>
</feature>
<keyword evidence="5 16" id="KW-0808">Transferase</keyword>
<evidence type="ECO:0000256" key="5">
    <source>
        <dbReference type="ARBA" id="ARBA00022679"/>
    </source>
</evidence>
<dbReference type="CDD" id="cd07991">
    <property type="entry name" value="LPLAT_LPCAT1-like"/>
    <property type="match status" value="1"/>
</dbReference>